<dbReference type="Pfam" id="PF02195">
    <property type="entry name" value="ParB_N"/>
    <property type="match status" value="1"/>
</dbReference>
<dbReference type="Gene3D" id="1.10.10.2830">
    <property type="match status" value="1"/>
</dbReference>
<dbReference type="AlphaFoldDB" id="A0A0C5BET9"/>
<gene>
    <name evidence="3" type="ORF">pBPS025</name>
</gene>
<dbReference type="SUPFAM" id="SSF110849">
    <property type="entry name" value="ParB/Sulfiredoxin"/>
    <property type="match status" value="1"/>
</dbReference>
<feature type="region of interest" description="Disordered" evidence="1">
    <location>
        <begin position="684"/>
        <end position="706"/>
    </location>
</feature>
<dbReference type="EMBL" id="KF418775">
    <property type="protein sequence ID" value="AJL34908.1"/>
    <property type="molecule type" value="Genomic_DNA"/>
</dbReference>
<reference evidence="3" key="1">
    <citation type="submission" date="2013-07" db="EMBL/GenBank/DDBJ databases">
        <title>Complete sequence of a native Burkholderia pseudomallei plasmid.</title>
        <authorList>
            <person name="Stone J.K."/>
            <person name="Bollig M.C."/>
            <person name="Gibbons H.S."/>
            <person name="Mayo M."/>
            <person name="Currie B.J."/>
            <person name="Keim P."/>
            <person name="Tuanyok A."/>
        </authorList>
    </citation>
    <scope>NUCLEOTIDE SEQUENCE</scope>
    <source>
        <strain evidence="3">MSHR1950</strain>
        <plasmid evidence="3">pBPSE01</plasmid>
    </source>
</reference>
<dbReference type="InterPro" id="IPR050336">
    <property type="entry name" value="Chromosome_partition/occlusion"/>
</dbReference>
<geneLocation type="plasmid" evidence="3">
    <name>pBPSE01</name>
</geneLocation>
<dbReference type="GO" id="GO:0007059">
    <property type="term" value="P:chromosome segregation"/>
    <property type="evidence" value="ECO:0007669"/>
    <property type="project" value="TreeGrafter"/>
</dbReference>
<name>A0A0C5BET9_BURPE</name>
<dbReference type="InterPro" id="IPR003115">
    <property type="entry name" value="ParB_N"/>
</dbReference>
<feature type="domain" description="ParB-like N-terminal" evidence="2">
    <location>
        <begin position="31"/>
        <end position="132"/>
    </location>
</feature>
<dbReference type="PANTHER" id="PTHR33375">
    <property type="entry name" value="CHROMOSOME-PARTITIONING PROTEIN PARB-RELATED"/>
    <property type="match status" value="1"/>
</dbReference>
<protein>
    <submittedName>
        <fullName evidence="3">ParB-like nuclease</fullName>
    </submittedName>
</protein>
<dbReference type="InterPro" id="IPR036086">
    <property type="entry name" value="ParB/Sulfiredoxin_sf"/>
</dbReference>
<dbReference type="CDD" id="cd16406">
    <property type="entry name" value="ParB_N_like"/>
    <property type="match status" value="1"/>
</dbReference>
<accession>A0A0C5BET9</accession>
<evidence type="ECO:0000259" key="2">
    <source>
        <dbReference type="SMART" id="SM00470"/>
    </source>
</evidence>
<organism evidence="3">
    <name type="scientific">Burkholderia pseudomallei</name>
    <name type="common">Pseudomonas pseudomallei</name>
    <dbReference type="NCBI Taxonomy" id="28450"/>
    <lineage>
        <taxon>Bacteria</taxon>
        <taxon>Pseudomonadati</taxon>
        <taxon>Pseudomonadota</taxon>
        <taxon>Betaproteobacteria</taxon>
        <taxon>Burkholderiales</taxon>
        <taxon>Burkholderiaceae</taxon>
        <taxon>Burkholderia</taxon>
        <taxon>pseudomallei group</taxon>
    </lineage>
</organism>
<evidence type="ECO:0000256" key="1">
    <source>
        <dbReference type="SAM" id="MobiDB-lite"/>
    </source>
</evidence>
<evidence type="ECO:0000313" key="3">
    <source>
        <dbReference type="EMBL" id="AJL34908.1"/>
    </source>
</evidence>
<proteinExistence type="predicted"/>
<feature type="region of interest" description="Disordered" evidence="1">
    <location>
        <begin position="319"/>
        <end position="338"/>
    </location>
</feature>
<sequence length="762" mass="83764">METVIAQDANVNSAVLPADAPNMLKAGMREVMIPLKRLVASPYNQRKTKRDQATIEAIADNMRAVGQLQNLVVHAMRTRAKKAQTFGVDAGETRRLALLLNVERGYFSLDDEVRCIEISEAEAILASASENDLRAPAHPADQFLAYKALADEGRTAEFIAAVFKVTPKAVAGYLKLASVSPKLFDLFANDEMNIDQIKALAITDDHQRQEAAWFGANQYNRGANALRSVLRGDKLTFGNRMVRFVTVAAYEAAGGIVERDLFARDDEGLIVNRELLDRLFDEKVAATVEQYKAEGWLWVEARPTFDYDEQRPYTTLHAEHAPLTSEQQAEYDKLQKRQDEVCDAMQASDDAEEGGEGHLSDEAYGALERESDELNRAMNEFDEREGFYTAEQMKVSGVVVTVDYKGDLQVYRALVRREDQKEARAVLEAAGAQVPRGLTKTARGVHSEKLILNMTAHRTAAVRNALVANAEVALVAMVHRLALQFIYKRHSDLSAVRIKMDQPMHPVGRVAPEVAEQSQYAEFPAAVAAVKESLPKNPNDLFGWMLSQPQAVILNILAVCTAFSLNGVSRAEKGNPINAIAGALELNLAGFWKPTRESYLNHVSKDRIVAVVSEVASKEQGARLAKMKKGEAAREAEALLADKNWLPEFMAAAEVRPARSYFGDEEDGDDADTECAQPVALDAAAAEPDEESGHDVDQPSISQELAPCSFPNAADLASETSTKKSDLVTNVVAESYANQTQRFVWPFAMPTTKLLPGTRPAA</sequence>
<dbReference type="SMART" id="SM00470">
    <property type="entry name" value="ParB"/>
    <property type="match status" value="1"/>
</dbReference>
<keyword evidence="3" id="KW-0614">Plasmid</keyword>
<dbReference type="GO" id="GO:0005694">
    <property type="term" value="C:chromosome"/>
    <property type="evidence" value="ECO:0007669"/>
    <property type="project" value="TreeGrafter"/>
</dbReference>
<dbReference type="RefSeq" id="WP_058034568.1">
    <property type="nucleotide sequence ID" value="NZ_KF418775.1"/>
</dbReference>
<dbReference type="SUPFAM" id="SSF109709">
    <property type="entry name" value="KorB DNA-binding domain-like"/>
    <property type="match status" value="1"/>
</dbReference>
<dbReference type="PANTHER" id="PTHR33375:SF7">
    <property type="entry name" value="CHROMOSOME 2-PARTITIONING PROTEIN PARB-RELATED"/>
    <property type="match status" value="1"/>
</dbReference>